<evidence type="ECO:0000256" key="4">
    <source>
        <dbReference type="ARBA" id="ARBA00022676"/>
    </source>
</evidence>
<keyword evidence="6" id="KW-0812">Transmembrane</keyword>
<feature type="compositionally biased region" description="Polar residues" evidence="9">
    <location>
        <begin position="173"/>
        <end position="184"/>
    </location>
</feature>
<evidence type="ECO:0000256" key="6">
    <source>
        <dbReference type="ARBA" id="ARBA00022692"/>
    </source>
</evidence>
<name>A0A9P6UPS7_9FUNG</name>
<evidence type="ECO:0000256" key="3">
    <source>
        <dbReference type="ARBA" id="ARBA00007222"/>
    </source>
</evidence>
<feature type="compositionally biased region" description="Polar residues" evidence="9">
    <location>
        <begin position="198"/>
        <end position="207"/>
    </location>
</feature>
<evidence type="ECO:0000256" key="9">
    <source>
        <dbReference type="SAM" id="MobiDB-lite"/>
    </source>
</evidence>
<evidence type="ECO:0000256" key="1">
    <source>
        <dbReference type="ARBA" id="ARBA00004127"/>
    </source>
</evidence>
<comment type="pathway">
    <text evidence="2">Protein modification; protein glycosylation.</text>
</comment>
<evidence type="ECO:0000313" key="11">
    <source>
        <dbReference type="EMBL" id="KAG0314150.1"/>
    </source>
</evidence>
<dbReference type="InterPro" id="IPR027005">
    <property type="entry name" value="PMT-like"/>
</dbReference>
<keyword evidence="5" id="KW-0808">Transferase</keyword>
<dbReference type="GO" id="GO:0004169">
    <property type="term" value="F:dolichyl-phosphate-mannose-protein mannosyltransferase activity"/>
    <property type="evidence" value="ECO:0007669"/>
    <property type="project" value="TreeGrafter"/>
</dbReference>
<feature type="compositionally biased region" description="Gly residues" evidence="9">
    <location>
        <begin position="263"/>
        <end position="274"/>
    </location>
</feature>
<feature type="region of interest" description="Disordered" evidence="9">
    <location>
        <begin position="198"/>
        <end position="329"/>
    </location>
</feature>
<comment type="caution">
    <text evidence="11">The sequence shown here is derived from an EMBL/GenBank/DDBJ whole genome shotgun (WGS) entry which is preliminary data.</text>
</comment>
<evidence type="ECO:0000259" key="10">
    <source>
        <dbReference type="Pfam" id="PF02366"/>
    </source>
</evidence>
<keyword evidence="12" id="KW-1185">Reference proteome</keyword>
<feature type="region of interest" description="Disordered" evidence="9">
    <location>
        <begin position="1"/>
        <end position="91"/>
    </location>
</feature>
<feature type="compositionally biased region" description="Basic residues" evidence="9">
    <location>
        <begin position="309"/>
        <end position="322"/>
    </location>
</feature>
<feature type="compositionally biased region" description="Low complexity" evidence="9">
    <location>
        <begin position="126"/>
        <end position="137"/>
    </location>
</feature>
<dbReference type="GO" id="GO:0016020">
    <property type="term" value="C:membrane"/>
    <property type="evidence" value="ECO:0007669"/>
    <property type="project" value="InterPro"/>
</dbReference>
<gene>
    <name evidence="11" type="ORF">BGZ99_008348</name>
</gene>
<dbReference type="InterPro" id="IPR003342">
    <property type="entry name" value="ArnT-like_N"/>
</dbReference>
<dbReference type="OrthoDB" id="292747at2759"/>
<accession>A0A9P6UPS7</accession>
<evidence type="ECO:0000256" key="5">
    <source>
        <dbReference type="ARBA" id="ARBA00022679"/>
    </source>
</evidence>
<dbReference type="GO" id="GO:0005783">
    <property type="term" value="C:endoplasmic reticulum"/>
    <property type="evidence" value="ECO:0007669"/>
    <property type="project" value="TreeGrafter"/>
</dbReference>
<dbReference type="PANTHER" id="PTHR10050:SF50">
    <property type="entry name" value="DOLICHYL-PHOSPHATE-MANNOSE--PROTEIN MANNOSYLTRANSFERASE 1-RELATED"/>
    <property type="match status" value="1"/>
</dbReference>
<feature type="domain" description="ArnT-like N-terminal" evidence="10">
    <location>
        <begin position="395"/>
        <end position="518"/>
    </location>
</feature>
<evidence type="ECO:0000256" key="7">
    <source>
        <dbReference type="ARBA" id="ARBA00022989"/>
    </source>
</evidence>
<evidence type="ECO:0000256" key="2">
    <source>
        <dbReference type="ARBA" id="ARBA00004922"/>
    </source>
</evidence>
<evidence type="ECO:0000256" key="8">
    <source>
        <dbReference type="ARBA" id="ARBA00023136"/>
    </source>
</evidence>
<dbReference type="Proteomes" id="UP000738325">
    <property type="component" value="Unassembled WGS sequence"/>
</dbReference>
<feature type="region of interest" description="Disordered" evidence="9">
    <location>
        <begin position="113"/>
        <end position="184"/>
    </location>
</feature>
<feature type="compositionally biased region" description="Low complexity" evidence="9">
    <location>
        <begin position="243"/>
        <end position="262"/>
    </location>
</feature>
<protein>
    <recommendedName>
        <fullName evidence="10">ArnT-like N-terminal domain-containing protein</fullName>
    </recommendedName>
</protein>
<dbReference type="PANTHER" id="PTHR10050">
    <property type="entry name" value="DOLICHYL-PHOSPHATE-MANNOSE--PROTEIN MANNOSYLTRANSFERASE"/>
    <property type="match status" value="1"/>
</dbReference>
<feature type="compositionally biased region" description="Low complexity" evidence="9">
    <location>
        <begin position="156"/>
        <end position="172"/>
    </location>
</feature>
<keyword evidence="7" id="KW-1133">Transmembrane helix</keyword>
<evidence type="ECO:0000313" key="12">
    <source>
        <dbReference type="Proteomes" id="UP000738325"/>
    </source>
</evidence>
<keyword evidence="4" id="KW-0328">Glycosyltransferase</keyword>
<dbReference type="AlphaFoldDB" id="A0A9P6UPS7"/>
<comment type="similarity">
    <text evidence="3">Belongs to the glycosyltransferase 39 family.</text>
</comment>
<dbReference type="Pfam" id="PF02366">
    <property type="entry name" value="PMT"/>
    <property type="match status" value="1"/>
</dbReference>
<sequence>MSFGGYHPPSSPELPFTTVGTSPMVEVSTTSSRRGSFSSVHSNHSDQGHAASSIAHHSAHYHHQQDQQRQQQSPYHSPYSSRPSTPVGATASYRVGPDFNYYGTSNYSSDHGGYTANGYGAPSPTHQIHQQQQSQQQVSRRGNRTHDGHNNAMDEGGYSSGYDSTTGVSSSVPHSLNYTSKNDGFNIQSQVPQLQEQNSPYSQGALNQRQQQQRYFHRSHSRSHSNASETSLSVDTGVPSRYSPGPVSLSSAGSSRRGSVSESGGGGGNLGTGSGSFFSRKRGFRPTTAVMANSDGDDDLDEHLDNRSSHRSRARKANRRSSKGGSIFAADTGRMGRVDGILNDWDLLLPSRGSYQENEVDEDEEMTENERWKKRQLTKRGWESAKGQGILLAALATVAVFVRIWKLAVPSAVVFDEQHFGGFTRDYLDGNFFLDVHPPLGKMLFSLTAYLLGFDGKFDFTLGSLYPENVPYIGMRMVSASCGVILVPLTYLIMKNSGHSTQAAIVCALLVVFESLHLAGRADDALHGLYDVGLD</sequence>
<dbReference type="EMBL" id="JAAAIP010000640">
    <property type="protein sequence ID" value="KAG0314150.1"/>
    <property type="molecule type" value="Genomic_DNA"/>
</dbReference>
<feature type="compositionally biased region" description="Low complexity" evidence="9">
    <location>
        <begin position="27"/>
        <end position="42"/>
    </location>
</feature>
<reference evidence="11" key="1">
    <citation type="journal article" date="2020" name="Fungal Divers.">
        <title>Resolving the Mortierellaceae phylogeny through synthesis of multi-gene phylogenetics and phylogenomics.</title>
        <authorList>
            <person name="Vandepol N."/>
            <person name="Liber J."/>
            <person name="Desiro A."/>
            <person name="Na H."/>
            <person name="Kennedy M."/>
            <person name="Barry K."/>
            <person name="Grigoriev I.V."/>
            <person name="Miller A.N."/>
            <person name="O'Donnell K."/>
            <person name="Stajich J.E."/>
            <person name="Bonito G."/>
        </authorList>
    </citation>
    <scope>NUCLEOTIDE SEQUENCE</scope>
    <source>
        <strain evidence="11">REB-010B</strain>
    </source>
</reference>
<organism evidence="11 12">
    <name type="scientific">Dissophora globulifera</name>
    <dbReference type="NCBI Taxonomy" id="979702"/>
    <lineage>
        <taxon>Eukaryota</taxon>
        <taxon>Fungi</taxon>
        <taxon>Fungi incertae sedis</taxon>
        <taxon>Mucoromycota</taxon>
        <taxon>Mortierellomycotina</taxon>
        <taxon>Mortierellomycetes</taxon>
        <taxon>Mortierellales</taxon>
        <taxon>Mortierellaceae</taxon>
        <taxon>Dissophora</taxon>
    </lineage>
</organism>
<comment type="subcellular location">
    <subcellularLocation>
        <location evidence="1">Endomembrane system</location>
        <topology evidence="1">Multi-pass membrane protein</topology>
    </subcellularLocation>
</comment>
<feature type="compositionally biased region" description="Low complexity" evidence="9">
    <location>
        <begin position="67"/>
        <end position="84"/>
    </location>
</feature>
<proteinExistence type="inferred from homology"/>
<keyword evidence="8" id="KW-0472">Membrane</keyword>